<dbReference type="HOGENOM" id="CLU_1767264_0_0_14"/>
<evidence type="ECO:0000256" key="1">
    <source>
        <dbReference type="SAM" id="Phobius"/>
    </source>
</evidence>
<reference evidence="2 3" key="1">
    <citation type="submission" date="2008-02" db="EMBL/GenBank/DDBJ databases">
        <title>Genome sequence of Ureaplasma parvum serovar 3.</title>
        <authorList>
            <person name="Methe B.A."/>
            <person name="Glass J."/>
            <person name="Waites K."/>
            <person name="Shrivastava S."/>
        </authorList>
    </citation>
    <scope>NUCLEOTIDE SEQUENCE [LARGE SCALE GENOMIC DNA]</scope>
    <source>
        <strain evidence="3">ATCC 27815 / 27 / NCTC 11736</strain>
    </source>
</reference>
<name>A0A2C9DYR2_UREP2</name>
<keyword evidence="1" id="KW-0812">Transmembrane</keyword>
<keyword evidence="1" id="KW-0472">Membrane</keyword>
<dbReference type="RefSeq" id="WP_004026698.1">
    <property type="nucleotide sequence ID" value="NC_010503.1"/>
</dbReference>
<dbReference type="GeneID" id="29672733"/>
<organism evidence="2 3">
    <name type="scientific">Ureaplasma parvum serovar 3 (strain ATCC 27815 / 27 / NCTC 11736)</name>
    <dbReference type="NCBI Taxonomy" id="505682"/>
    <lineage>
        <taxon>Bacteria</taxon>
        <taxon>Bacillati</taxon>
        <taxon>Mycoplasmatota</taxon>
        <taxon>Mycoplasmoidales</taxon>
        <taxon>Mycoplasmoidaceae</taxon>
        <taxon>Ureaplasma</taxon>
    </lineage>
</organism>
<dbReference type="Proteomes" id="UP000002162">
    <property type="component" value="Chromosome"/>
</dbReference>
<dbReference type="AlphaFoldDB" id="A0A2C9DYR2"/>
<accession>A0A2C9DYR2</accession>
<proteinExistence type="predicted"/>
<feature type="transmembrane region" description="Helical" evidence="1">
    <location>
        <begin position="66"/>
        <end position="90"/>
    </location>
</feature>
<protein>
    <submittedName>
        <fullName evidence="2">Uncharacterized protein</fullName>
    </submittedName>
</protein>
<dbReference type="EMBL" id="CP000942">
    <property type="protein sequence ID" value="ACA33049.1"/>
    <property type="molecule type" value="Genomic_DNA"/>
</dbReference>
<evidence type="ECO:0000313" key="3">
    <source>
        <dbReference type="Proteomes" id="UP000002162"/>
    </source>
</evidence>
<feature type="transmembrane region" description="Helical" evidence="1">
    <location>
        <begin position="21"/>
        <end position="46"/>
    </location>
</feature>
<keyword evidence="1" id="KW-1133">Transmembrane helix</keyword>
<sequence>MTKQEFKAITKELFFFNKKRLMLWIAILIFVIAFAMIIVFVPFFNFNDKIKSLFDKLKHINWQDPTALFGLVFSVLGYLITALSIPLKVFELMLMLRFRLMLAKLIKDGILDPKAFIDDIRHSYLSRRKQRKLEEEIEYLKRIKSDY</sequence>
<evidence type="ECO:0000313" key="2">
    <source>
        <dbReference type="EMBL" id="ACA33049.1"/>
    </source>
</evidence>
<gene>
    <name evidence="2" type="ordered locus">UPA3_0166</name>
</gene>
<dbReference type="KEGG" id="upa:UPA3_0166"/>